<dbReference type="SUPFAM" id="SSF53850">
    <property type="entry name" value="Periplasmic binding protein-like II"/>
    <property type="match status" value="1"/>
</dbReference>
<keyword evidence="5" id="KW-0762">Sugar transport</keyword>
<dbReference type="AlphaFoldDB" id="A0A897NJB7"/>
<evidence type="ECO:0000256" key="3">
    <source>
        <dbReference type="ARBA" id="ARBA00022448"/>
    </source>
</evidence>
<dbReference type="PROSITE" id="PS51318">
    <property type="entry name" value="TAT"/>
    <property type="match status" value="1"/>
</dbReference>
<dbReference type="Pfam" id="PF01547">
    <property type="entry name" value="SBP_bac_1"/>
    <property type="match status" value="1"/>
</dbReference>
<evidence type="ECO:0000256" key="4">
    <source>
        <dbReference type="ARBA" id="ARBA00022729"/>
    </source>
</evidence>
<accession>A0A897NJB7</accession>
<dbReference type="PANTHER" id="PTHR43649">
    <property type="entry name" value="ARABINOSE-BINDING PROTEIN-RELATED"/>
    <property type="match status" value="1"/>
</dbReference>
<evidence type="ECO:0000256" key="1">
    <source>
        <dbReference type="ARBA" id="ARBA00004196"/>
    </source>
</evidence>
<dbReference type="PANTHER" id="PTHR43649:SF28">
    <property type="entry name" value="BINDING PROTEIN COMPONENT OF ABC SUGAR TRANSPORTER-RELATED"/>
    <property type="match status" value="1"/>
</dbReference>
<protein>
    <submittedName>
        <fullName evidence="5">ABC-type sugar transport system, periplasmic component</fullName>
    </submittedName>
</protein>
<dbReference type="InterPro" id="IPR006311">
    <property type="entry name" value="TAT_signal"/>
</dbReference>
<comment type="similarity">
    <text evidence="2">Belongs to the bacterial solute-binding protein 1 family.</text>
</comment>
<sequence>MPQDSSANHGPITRRKVLGTSAGLVVGGLAGCSTADDGNGNGNGNGNGDGTPNDTPLEVLHAWTGGDGADAIDKLTSMFEEEYPDLQTDFRPIGGTGNVNLDSVVARRLANRDPPAAWQAWPGANLTQYGGLLRNISDVWEENGYTDTMNERAAELSRLNDEYRAIPLVSHRMNNLFYNVHVFEEAGVDPDSIDSPSALIDAFDTIQTETDADPMTHAMSSTWPTLQLVFQNFLGMEGGYDAYMDFIEGNGDEAHLTEALELTQEMLDNYINSDASTISFTEGNSEMMKGNAGCIQQGNWAYGMYRAEDSGVEYQEDWDWMAYPGTEDMYMLHIDGFTFARDTETPVKQKMWAEFLGTKDAQVEFGNRKGAIPLRTDVDTSRLTPFLEMTADDFNSVDKFPQTIAHGLALPPEPMDAAMSAIANNFMGPYDVEAAASDLLDAAAMQQS</sequence>
<proteinExistence type="inferred from homology"/>
<reference evidence="5" key="1">
    <citation type="submission" date="2020-11" db="EMBL/GenBank/DDBJ databases">
        <title>Carbohydrate-dependent, anaerobic sulfur respiration: A novel catabolism in halophilic archaea.</title>
        <authorList>
            <person name="Sorokin D.Y."/>
            <person name="Messina E."/>
            <person name="Smedile F."/>
            <person name="La Cono V."/>
            <person name="Hallsworth J.E."/>
            <person name="Yakimov M.M."/>
        </authorList>
    </citation>
    <scope>NUCLEOTIDE SEQUENCE</scope>
    <source>
        <strain evidence="5">HSR-Bgl</strain>
    </source>
</reference>
<name>A0A897NJB7_9EURY</name>
<organism evidence="5 6">
    <name type="scientific">Halapricum desulfuricans</name>
    <dbReference type="NCBI Taxonomy" id="2841257"/>
    <lineage>
        <taxon>Archaea</taxon>
        <taxon>Methanobacteriati</taxon>
        <taxon>Methanobacteriota</taxon>
        <taxon>Stenosarchaea group</taxon>
        <taxon>Halobacteria</taxon>
        <taxon>Halobacteriales</taxon>
        <taxon>Haloarculaceae</taxon>
        <taxon>Halapricum</taxon>
    </lineage>
</organism>
<evidence type="ECO:0000256" key="2">
    <source>
        <dbReference type="ARBA" id="ARBA00008520"/>
    </source>
</evidence>
<evidence type="ECO:0000313" key="6">
    <source>
        <dbReference type="Proteomes" id="UP000663305"/>
    </source>
</evidence>
<gene>
    <name evidence="5" type="primary">ugpB3</name>
    <name evidence="5" type="ORF">HSBGL_0544</name>
</gene>
<evidence type="ECO:0000313" key="5">
    <source>
        <dbReference type="EMBL" id="QSG10979.1"/>
    </source>
</evidence>
<comment type="subcellular location">
    <subcellularLocation>
        <location evidence="1">Cell envelope</location>
    </subcellularLocation>
</comment>
<keyword evidence="3" id="KW-0813">Transport</keyword>
<dbReference type="InterPro" id="IPR006059">
    <property type="entry name" value="SBP"/>
</dbReference>
<dbReference type="Proteomes" id="UP000663305">
    <property type="component" value="Chromosome"/>
</dbReference>
<dbReference type="EMBL" id="CP064789">
    <property type="protein sequence ID" value="QSG10979.1"/>
    <property type="molecule type" value="Genomic_DNA"/>
</dbReference>
<dbReference type="InterPro" id="IPR050490">
    <property type="entry name" value="Bact_solute-bd_prot1"/>
</dbReference>
<dbReference type="Gene3D" id="3.40.190.10">
    <property type="entry name" value="Periplasmic binding protein-like II"/>
    <property type="match status" value="2"/>
</dbReference>
<keyword evidence="4" id="KW-0732">Signal</keyword>